<gene>
    <name evidence="2" type="primary">P0434D08.29</name>
</gene>
<protein>
    <submittedName>
        <fullName evidence="2">Uncharacterized protein</fullName>
    </submittedName>
</protein>
<proteinExistence type="predicted"/>
<reference evidence="2" key="1">
    <citation type="journal article" date="2002" name="Nature">
        <title>The genome sequence and structure of rice chromosome 1.</title>
        <authorList>
            <person name="Sasaki T."/>
            <person name="Matsumoto T."/>
            <person name="Yamamoto K."/>
            <person name="Sakata K."/>
            <person name="Baba T."/>
            <person name="Katayose Y."/>
            <person name="Wu J."/>
            <person name="Niimura Y."/>
            <person name="Cheng Z."/>
            <person name="Nagamura Y."/>
            <person name="Antonio B.A."/>
            <person name="Kanamori H."/>
            <person name="Hosokawa S."/>
            <person name="Masukawa M."/>
            <person name="Arikawa K."/>
            <person name="Chiden Y."/>
            <person name="Hayashi M."/>
            <person name="Okamoto M."/>
            <person name="Ando T."/>
            <person name="Aoki H."/>
            <person name="Arita K."/>
            <person name="Hamada M."/>
            <person name="Harada C."/>
            <person name="Hijishita S."/>
            <person name="Honda M."/>
            <person name="Ichikawa Y."/>
            <person name="Idonuma A."/>
            <person name="Iijima M."/>
            <person name="Ikeda M."/>
            <person name="Ikeno M."/>
            <person name="Itoh S."/>
            <person name="Itoh T."/>
            <person name="Itoh Y."/>
            <person name="Itoh Y."/>
            <person name="Iwabuchi A."/>
            <person name="Kamiya K."/>
            <person name="Karasawa W."/>
            <person name="Katagiri S."/>
            <person name="Kikuta A."/>
            <person name="Kobayashi N."/>
            <person name="Kono I."/>
            <person name="Machita K."/>
            <person name="Maehara T."/>
            <person name="Mizuno H."/>
            <person name="Mizubayashi T."/>
            <person name="Mukai Y."/>
            <person name="Nagasaki H."/>
            <person name="Nakashima M."/>
            <person name="Nakama Y."/>
            <person name="Nakamichi Y."/>
            <person name="Nakamura M."/>
            <person name="Namiki N."/>
            <person name="Negishi M."/>
            <person name="Ohta I."/>
            <person name="Ono N."/>
            <person name="Saji S."/>
            <person name="Sakai K."/>
            <person name="Shibata M."/>
            <person name="Shimokawa T."/>
            <person name="Shomura A."/>
            <person name="Song J."/>
            <person name="Takazaki Y."/>
            <person name="Terasawa K."/>
            <person name="Tsuji K."/>
            <person name="Waki K."/>
            <person name="Yamagata H."/>
            <person name="Yamane H."/>
            <person name="Yoshiki S."/>
            <person name="Yoshihara R."/>
            <person name="Yukawa K."/>
            <person name="Zhong H."/>
            <person name="Iwama H."/>
            <person name="Endo T."/>
            <person name="Ito H."/>
            <person name="Hahn J.H."/>
            <person name="Kim H.I."/>
            <person name="Eun M.Y."/>
            <person name="Yano M."/>
            <person name="Jiang J."/>
            <person name="Gojobori T."/>
        </authorList>
    </citation>
    <scope>NUCLEOTIDE SEQUENCE [LARGE SCALE GENOMIC DNA]</scope>
</reference>
<accession>Q5NBD2</accession>
<feature type="region of interest" description="Disordered" evidence="1">
    <location>
        <begin position="21"/>
        <end position="40"/>
    </location>
</feature>
<dbReference type="AlphaFoldDB" id="Q5NBD2"/>
<dbReference type="EMBL" id="AP001278">
    <property type="protein sequence ID" value="BAD81224.1"/>
    <property type="molecule type" value="Genomic_DNA"/>
</dbReference>
<name>Q5NBD2_ORYSJ</name>
<evidence type="ECO:0000313" key="2">
    <source>
        <dbReference type="EMBL" id="BAD81224.1"/>
    </source>
</evidence>
<feature type="compositionally biased region" description="Basic and acidic residues" evidence="1">
    <location>
        <begin position="31"/>
        <end position="40"/>
    </location>
</feature>
<evidence type="ECO:0000256" key="1">
    <source>
        <dbReference type="SAM" id="MobiDB-lite"/>
    </source>
</evidence>
<sequence>MLQVEAPDEDSERAHFYCLQSQRQGPWRRKREGERKGKGERKKIELAGAVAVDLGTVAWIGVATVPRPLAAGAGGASKAASSRL</sequence>
<organism evidence="2">
    <name type="scientific">Oryza sativa subsp. japonica</name>
    <name type="common">Rice</name>
    <dbReference type="NCBI Taxonomy" id="39947"/>
    <lineage>
        <taxon>Eukaryota</taxon>
        <taxon>Viridiplantae</taxon>
        <taxon>Streptophyta</taxon>
        <taxon>Embryophyta</taxon>
        <taxon>Tracheophyta</taxon>
        <taxon>Spermatophyta</taxon>
        <taxon>Magnoliopsida</taxon>
        <taxon>Liliopsida</taxon>
        <taxon>Poales</taxon>
        <taxon>Poaceae</taxon>
        <taxon>BOP clade</taxon>
        <taxon>Oryzoideae</taxon>
        <taxon>Oryzeae</taxon>
        <taxon>Oryzinae</taxon>
        <taxon>Oryza</taxon>
        <taxon>Oryza sativa</taxon>
    </lineage>
</organism>
<dbReference type="Proteomes" id="UP000817658">
    <property type="component" value="Chromosome 1"/>
</dbReference>